<keyword evidence="1" id="KW-0812">Transmembrane</keyword>
<protein>
    <submittedName>
        <fullName evidence="2">Uncharacterized protein</fullName>
    </submittedName>
</protein>
<gene>
    <name evidence="2" type="ORF">J2T23_000832</name>
</gene>
<feature type="transmembrane region" description="Helical" evidence="1">
    <location>
        <begin position="182"/>
        <end position="201"/>
    </location>
</feature>
<dbReference type="InterPro" id="IPR046671">
    <property type="entry name" value="DUF6541"/>
</dbReference>
<keyword evidence="3" id="KW-1185">Reference proteome</keyword>
<feature type="transmembrane region" description="Helical" evidence="1">
    <location>
        <begin position="318"/>
        <end position="336"/>
    </location>
</feature>
<keyword evidence="1" id="KW-0472">Membrane</keyword>
<dbReference type="Proteomes" id="UP001239267">
    <property type="component" value="Unassembled WGS sequence"/>
</dbReference>
<evidence type="ECO:0000313" key="3">
    <source>
        <dbReference type="Proteomes" id="UP001239267"/>
    </source>
</evidence>
<name>A0AAJ1SS75_9MICC</name>
<feature type="transmembrane region" description="Helical" evidence="1">
    <location>
        <begin position="38"/>
        <end position="56"/>
    </location>
</feature>
<reference evidence="2 3" key="1">
    <citation type="submission" date="2023-07" db="EMBL/GenBank/DDBJ databases">
        <title>Sorghum-associated microbial communities from plants grown in Nebraska, USA.</title>
        <authorList>
            <person name="Schachtman D."/>
        </authorList>
    </citation>
    <scope>NUCLEOTIDE SEQUENCE [LARGE SCALE GENOMIC DNA]</scope>
    <source>
        <strain evidence="2 3">DS1001</strain>
    </source>
</reference>
<feature type="transmembrane region" description="Helical" evidence="1">
    <location>
        <begin position="156"/>
        <end position="176"/>
    </location>
</feature>
<keyword evidence="1" id="KW-1133">Transmembrane helix</keyword>
<dbReference type="AlphaFoldDB" id="A0AAJ1SS75"/>
<accession>A0AAJ1SS75</accession>
<evidence type="ECO:0000313" key="2">
    <source>
        <dbReference type="EMBL" id="MDQ0144949.1"/>
    </source>
</evidence>
<feature type="transmembrane region" description="Helical" evidence="1">
    <location>
        <begin position="6"/>
        <end position="26"/>
    </location>
</feature>
<feature type="transmembrane region" description="Helical" evidence="1">
    <location>
        <begin position="235"/>
        <end position="253"/>
    </location>
</feature>
<sequence length="599" mass="64677">MPWSILPYLLVSAVLAAGALVLTRGVPWRLTTPHWRKYLPFAALALATLPMTWRFIQLVGSPAHPSQVFDNVFHLNAIRFILDSGNASSLTLASIQGVQGLDAVYPAAWHSIAALLVQLASVDIPTAENVLNLVIVVLLWPASCLFLVAKTISRRPAALIIAAVIAGTQVAFPYLMIVWGPLFPYSMALSMMPVVIVELAALVRIGRTRTEPLLSWAAALVLSLAGLAFAHTSSINITVALGLPILAILWWRIMPRREMLRVNPAGAWLFLAGTVGILAVAAVLWLKLRPAPYDNWGPTVKPGAAVGEILTASTMQSAIPAVVVSILSVCGLLTTFKVRKWRWMAACYAVLGGLYIVAASFPKGSIRDILIGTWYQDTYRLAALLPLLVTPLAVIGGLRLWDSTRSSRPGTRTWQVWEASIDRTGASGKTVLSTAAMVVFALLASFAGPLSHYINGASSVYRFDAQSELLTPDELALIQRLPSRVPSDAVIADNPWNGSSLAYAYTGRRVLTTHLFTTDDPDTELINQKLGEAADNPAVCAALRNKNVQYVLDFGARYLIDLPGSEKYPALTNLAPGNGLTLVDSQGQDARLYRISGCE</sequence>
<proteinExistence type="predicted"/>
<evidence type="ECO:0000256" key="1">
    <source>
        <dbReference type="SAM" id="Phobius"/>
    </source>
</evidence>
<dbReference type="EMBL" id="JAUSTB010000002">
    <property type="protein sequence ID" value="MDQ0144949.1"/>
    <property type="molecule type" value="Genomic_DNA"/>
</dbReference>
<comment type="caution">
    <text evidence="2">The sequence shown here is derived from an EMBL/GenBank/DDBJ whole genome shotgun (WGS) entry which is preliminary data.</text>
</comment>
<feature type="transmembrane region" description="Helical" evidence="1">
    <location>
        <begin position="381"/>
        <end position="401"/>
    </location>
</feature>
<feature type="transmembrane region" description="Helical" evidence="1">
    <location>
        <begin position="343"/>
        <end position="361"/>
    </location>
</feature>
<feature type="transmembrane region" description="Helical" evidence="1">
    <location>
        <begin position="431"/>
        <end position="454"/>
    </location>
</feature>
<dbReference type="Pfam" id="PF20176">
    <property type="entry name" value="DUF6541"/>
    <property type="match status" value="1"/>
</dbReference>
<feature type="transmembrane region" description="Helical" evidence="1">
    <location>
        <begin position="130"/>
        <end position="149"/>
    </location>
</feature>
<feature type="transmembrane region" description="Helical" evidence="1">
    <location>
        <begin position="213"/>
        <end position="229"/>
    </location>
</feature>
<feature type="transmembrane region" description="Helical" evidence="1">
    <location>
        <begin position="265"/>
        <end position="286"/>
    </location>
</feature>
<organism evidence="2 3">
    <name type="scientific">Pseudarthrobacter niigatensis</name>
    <dbReference type="NCBI Taxonomy" id="369935"/>
    <lineage>
        <taxon>Bacteria</taxon>
        <taxon>Bacillati</taxon>
        <taxon>Actinomycetota</taxon>
        <taxon>Actinomycetes</taxon>
        <taxon>Micrococcales</taxon>
        <taxon>Micrococcaceae</taxon>
        <taxon>Pseudarthrobacter</taxon>
    </lineage>
</organism>